<dbReference type="EMBL" id="CAJVPS010021303">
    <property type="protein sequence ID" value="CAG8707034.1"/>
    <property type="molecule type" value="Genomic_DNA"/>
</dbReference>
<feature type="non-terminal residue" evidence="2">
    <location>
        <position position="1"/>
    </location>
</feature>
<organism evidence="2 3">
    <name type="scientific">Ambispora leptoticha</name>
    <dbReference type="NCBI Taxonomy" id="144679"/>
    <lineage>
        <taxon>Eukaryota</taxon>
        <taxon>Fungi</taxon>
        <taxon>Fungi incertae sedis</taxon>
        <taxon>Mucoromycota</taxon>
        <taxon>Glomeromycotina</taxon>
        <taxon>Glomeromycetes</taxon>
        <taxon>Archaeosporales</taxon>
        <taxon>Ambisporaceae</taxon>
        <taxon>Ambispora</taxon>
    </lineage>
</organism>
<reference evidence="2" key="1">
    <citation type="submission" date="2021-06" db="EMBL/GenBank/DDBJ databases">
        <authorList>
            <person name="Kallberg Y."/>
            <person name="Tangrot J."/>
            <person name="Rosling A."/>
        </authorList>
    </citation>
    <scope>NUCLEOTIDE SEQUENCE</scope>
    <source>
        <strain evidence="2">FL130A</strain>
    </source>
</reference>
<accession>A0A9N9HUT2</accession>
<keyword evidence="3" id="KW-1185">Reference proteome</keyword>
<proteinExistence type="predicted"/>
<evidence type="ECO:0000256" key="1">
    <source>
        <dbReference type="SAM" id="MobiDB-lite"/>
    </source>
</evidence>
<name>A0A9N9HUT2_9GLOM</name>
<evidence type="ECO:0000313" key="2">
    <source>
        <dbReference type="EMBL" id="CAG8707034.1"/>
    </source>
</evidence>
<feature type="region of interest" description="Disordered" evidence="1">
    <location>
        <begin position="1"/>
        <end position="32"/>
    </location>
</feature>
<feature type="compositionally biased region" description="Basic and acidic residues" evidence="1">
    <location>
        <begin position="1"/>
        <end position="13"/>
    </location>
</feature>
<protein>
    <submittedName>
        <fullName evidence="2">14133_t:CDS:1</fullName>
    </submittedName>
</protein>
<sequence>ANSREQEMIERVGKRMNKSSTSESKQRASLGKRKVNKFEEVIKLKYVGERKYKQVKVSENR</sequence>
<evidence type="ECO:0000313" key="3">
    <source>
        <dbReference type="Proteomes" id="UP000789508"/>
    </source>
</evidence>
<comment type="caution">
    <text evidence="2">The sequence shown here is derived from an EMBL/GenBank/DDBJ whole genome shotgun (WGS) entry which is preliminary data.</text>
</comment>
<dbReference type="AlphaFoldDB" id="A0A9N9HUT2"/>
<dbReference type="Proteomes" id="UP000789508">
    <property type="component" value="Unassembled WGS sequence"/>
</dbReference>
<gene>
    <name evidence="2" type="ORF">ALEPTO_LOCUS11775</name>
</gene>